<dbReference type="Gene3D" id="1.25.40.1050">
    <property type="match status" value="1"/>
</dbReference>
<organism evidence="12 13">
    <name type="scientific">Tritrichomonas foetus</name>
    <dbReference type="NCBI Taxonomy" id="1144522"/>
    <lineage>
        <taxon>Eukaryota</taxon>
        <taxon>Metamonada</taxon>
        <taxon>Parabasalia</taxon>
        <taxon>Tritrichomonadida</taxon>
        <taxon>Tritrichomonadidae</taxon>
        <taxon>Tritrichomonas</taxon>
    </lineage>
</organism>
<dbReference type="Pfam" id="PF17846">
    <property type="entry name" value="XRN_M"/>
    <property type="match status" value="2"/>
</dbReference>
<feature type="domain" description="Xrn1 helical" evidence="11">
    <location>
        <begin position="416"/>
        <end position="584"/>
    </location>
</feature>
<dbReference type="PIRSF" id="PIRSF037239">
    <property type="entry name" value="Exonuclease_Xrn2"/>
    <property type="match status" value="1"/>
</dbReference>
<dbReference type="GO" id="GO:0006397">
    <property type="term" value="P:mRNA processing"/>
    <property type="evidence" value="ECO:0007669"/>
    <property type="project" value="UniProtKB-UniRule"/>
</dbReference>
<dbReference type="Pfam" id="PF03159">
    <property type="entry name" value="XRN_N"/>
    <property type="match status" value="1"/>
</dbReference>
<evidence type="ECO:0000256" key="4">
    <source>
        <dbReference type="ARBA" id="ARBA00022722"/>
    </source>
</evidence>
<feature type="domain" description="Xrn1 N-terminal" evidence="10">
    <location>
        <begin position="1"/>
        <end position="253"/>
    </location>
</feature>
<keyword evidence="4 8" id="KW-0540">Nuclease</keyword>
<comment type="function">
    <text evidence="8">Possesses 5'-&gt;3' exoribonuclease activity. May promote termination of transcription by RNA polymerase II.</text>
</comment>
<dbReference type="InterPro" id="IPR027073">
    <property type="entry name" value="5_3_exoribonuclease"/>
</dbReference>
<dbReference type="GO" id="GO:0003723">
    <property type="term" value="F:RNA binding"/>
    <property type="evidence" value="ECO:0007669"/>
    <property type="project" value="TreeGrafter"/>
</dbReference>
<evidence type="ECO:0000256" key="8">
    <source>
        <dbReference type="PIRNR" id="PIRNR037239"/>
    </source>
</evidence>
<evidence type="ECO:0000256" key="9">
    <source>
        <dbReference type="SAM" id="MobiDB-lite"/>
    </source>
</evidence>
<comment type="similarity">
    <text evidence="2 8">Belongs to the 5'-3' exonuclease family. XRN2/RAT1 subfamily.</text>
</comment>
<dbReference type="GO" id="GO:0005634">
    <property type="term" value="C:nucleus"/>
    <property type="evidence" value="ECO:0007669"/>
    <property type="project" value="UniProtKB-SubCell"/>
</dbReference>
<keyword evidence="7" id="KW-0539">Nucleus</keyword>
<comment type="subcellular location">
    <subcellularLocation>
        <location evidence="1">Nucleus</location>
    </subcellularLocation>
</comment>
<reference evidence="12" key="1">
    <citation type="submission" date="2016-10" db="EMBL/GenBank/DDBJ databases">
        <authorList>
            <person name="Benchimol M."/>
            <person name="Almeida L.G."/>
            <person name="Vasconcelos A.T."/>
            <person name="Perreira-Neves A."/>
            <person name="Rosa I.A."/>
            <person name="Tasca T."/>
            <person name="Bogo M.R."/>
            <person name="de Souza W."/>
        </authorList>
    </citation>
    <scope>NUCLEOTIDE SEQUENCE [LARGE SCALE GENOMIC DNA]</scope>
    <source>
        <strain evidence="12">K</strain>
    </source>
</reference>
<dbReference type="GO" id="GO:0000956">
    <property type="term" value="P:nuclear-transcribed mRNA catabolic process"/>
    <property type="evidence" value="ECO:0007669"/>
    <property type="project" value="TreeGrafter"/>
</dbReference>
<gene>
    <name evidence="12" type="primary">XRN2</name>
    <name evidence="12" type="ORF">TRFO_02608</name>
</gene>
<evidence type="ECO:0000256" key="3">
    <source>
        <dbReference type="ARBA" id="ARBA00022664"/>
    </source>
</evidence>
<keyword evidence="6 8" id="KW-0269">Exonuclease</keyword>
<dbReference type="InterPro" id="IPR041412">
    <property type="entry name" value="Xrn1_helical"/>
</dbReference>
<dbReference type="AlphaFoldDB" id="A0A1J4L273"/>
<evidence type="ECO:0000313" key="12">
    <source>
        <dbReference type="EMBL" id="OHT17547.1"/>
    </source>
</evidence>
<accession>A0A1J4L273</accession>
<dbReference type="InterPro" id="IPR004859">
    <property type="entry name" value="Xrn1_N"/>
</dbReference>
<evidence type="ECO:0000256" key="6">
    <source>
        <dbReference type="ARBA" id="ARBA00022839"/>
    </source>
</evidence>
<name>A0A1J4L273_9EUKA</name>
<sequence>MGVPALFRWIQRRYPLMITNCIEEEIGSDEDYSNQNPNTIGDEDFDCLYLDMNGIIHPCFHSHGNSAPLTEAEIFQNIENYINRLFNIVRPRKLLFMAIDGVAPRAKMNQQRARRYRSSKDAVYNHLLKIDEAKKENDTESLEVLEDPEYFIKHDTNVITPGTQFMNNLAKYLQKFIHKQQQNVPAWKNISIILSDASVPGEGEHKIMDFIRGQRFESGYDPNRRHCIYGLDADLIFLGLTSHELYFTVLREKVLENVDGFQFVSLWVLRQYLEKDLKPAALPFDWNFENAIDDLVFLCFAIGNDFLPGVPGFNIQAGVINAIMLEYSHSLPKLGGYLTNNGVPNFSRLCSILYKLNKFEGKALDTILHPSDSAIAAQNFVNEICDTDSLTLEEMKYRAFNQKKEKFEKPEIIPNSEELKQKYYKIKFGDDFNKESIVKEYVTGMYWTLMYYTRGCASWSWFYPYHHPPCISDFYLIEDFVVNFELGEPFKPLVQLMSVLPPQSSHCLPKKMQYLMTNDESPLKVFYPTKFNVDLNGGTTLWKGFVLVPFIDANLLLNTINEMNLELNEDEIERNSIGKTLIFPCVNNMEKIKINENEFEVFGSHFWGKISKNDENSYFFEFKKVSAEQNPSFLLLNIKIPPCVVTVNQDPFMRGIGKKAKNKQARLKNTFNAGKEIPLQIPGYPPGTTSDYRIKVVNDRKPAPPPKHHKKKSSAFLF</sequence>
<dbReference type="VEuPathDB" id="TrichDB:TRFO_02608"/>
<evidence type="ECO:0000256" key="7">
    <source>
        <dbReference type="ARBA" id="ARBA00023242"/>
    </source>
</evidence>
<keyword evidence="3 8" id="KW-0507">mRNA processing</keyword>
<dbReference type="EC" id="3.1.13.-" evidence="8"/>
<evidence type="ECO:0000256" key="1">
    <source>
        <dbReference type="ARBA" id="ARBA00004123"/>
    </source>
</evidence>
<keyword evidence="5 8" id="KW-0378">Hydrolase</keyword>
<dbReference type="InterPro" id="IPR017151">
    <property type="entry name" value="Xrn2/3/4"/>
</dbReference>
<evidence type="ECO:0000256" key="2">
    <source>
        <dbReference type="ARBA" id="ARBA00006994"/>
    </source>
</evidence>
<keyword evidence="13" id="KW-1185">Reference proteome</keyword>
<feature type="compositionally biased region" description="Basic residues" evidence="9">
    <location>
        <begin position="706"/>
        <end position="718"/>
    </location>
</feature>
<proteinExistence type="inferred from homology"/>
<dbReference type="PANTHER" id="PTHR12341:SF41">
    <property type="entry name" value="5'-3' EXORIBONUCLEASE 2"/>
    <property type="match status" value="1"/>
</dbReference>
<dbReference type="Proteomes" id="UP000179807">
    <property type="component" value="Unassembled WGS sequence"/>
</dbReference>
<evidence type="ECO:0000313" key="13">
    <source>
        <dbReference type="Proteomes" id="UP000179807"/>
    </source>
</evidence>
<comment type="caution">
    <text evidence="12">The sequence shown here is derived from an EMBL/GenBank/DDBJ whole genome shotgun (WGS) entry which is preliminary data.</text>
</comment>
<dbReference type="PANTHER" id="PTHR12341">
    <property type="entry name" value="5'-&gt;3' EXORIBONUCLEASE"/>
    <property type="match status" value="1"/>
</dbReference>
<evidence type="ECO:0000256" key="5">
    <source>
        <dbReference type="ARBA" id="ARBA00022801"/>
    </source>
</evidence>
<dbReference type="CDD" id="cd18673">
    <property type="entry name" value="PIN_XRN1-2-like"/>
    <property type="match status" value="1"/>
</dbReference>
<dbReference type="RefSeq" id="XP_068370683.1">
    <property type="nucleotide sequence ID" value="XM_068490792.1"/>
</dbReference>
<dbReference type="GeneID" id="94825496"/>
<dbReference type="GO" id="GO:0004534">
    <property type="term" value="F:5'-3' RNA exonuclease activity"/>
    <property type="evidence" value="ECO:0007669"/>
    <property type="project" value="UniProtKB-UniRule"/>
</dbReference>
<protein>
    <recommendedName>
        <fullName evidence="8">5'-3' exoribonuclease</fullName>
        <ecNumber evidence="8">3.1.13.-</ecNumber>
    </recommendedName>
</protein>
<feature type="region of interest" description="Disordered" evidence="9">
    <location>
        <begin position="698"/>
        <end position="718"/>
    </location>
</feature>
<evidence type="ECO:0000259" key="10">
    <source>
        <dbReference type="Pfam" id="PF03159"/>
    </source>
</evidence>
<dbReference type="Gene3D" id="3.40.50.12390">
    <property type="match status" value="2"/>
</dbReference>
<feature type="domain" description="Xrn1 helical" evidence="11">
    <location>
        <begin position="286"/>
        <end position="397"/>
    </location>
</feature>
<dbReference type="OrthoDB" id="372487at2759"/>
<evidence type="ECO:0000259" key="11">
    <source>
        <dbReference type="Pfam" id="PF17846"/>
    </source>
</evidence>
<dbReference type="EMBL" id="MLAK01000002">
    <property type="protein sequence ID" value="OHT17547.1"/>
    <property type="molecule type" value="Genomic_DNA"/>
</dbReference>